<evidence type="ECO:0000313" key="1">
    <source>
        <dbReference type="EMBL" id="MDI2113042.1"/>
    </source>
</evidence>
<dbReference type="EMBL" id="JASBAN010000001">
    <property type="protein sequence ID" value="MDI2113042.1"/>
    <property type="molecule type" value="Genomic_DNA"/>
</dbReference>
<dbReference type="Proteomes" id="UP001431775">
    <property type="component" value="Unassembled WGS sequence"/>
</dbReference>
<organism evidence="1 2">
    <name type="scientific">Commensalibacter nepenthis</name>
    <dbReference type="NCBI Taxonomy" id="3043872"/>
    <lineage>
        <taxon>Bacteria</taxon>
        <taxon>Pseudomonadati</taxon>
        <taxon>Pseudomonadota</taxon>
        <taxon>Alphaproteobacteria</taxon>
        <taxon>Acetobacterales</taxon>
        <taxon>Acetobacteraceae</taxon>
    </lineage>
</organism>
<reference evidence="1" key="1">
    <citation type="submission" date="2023-05" db="EMBL/GenBank/DDBJ databases">
        <title>Whole genome sequence of Commensalibacter sp.</title>
        <authorList>
            <person name="Charoenyingcharoen P."/>
            <person name="Yukphan P."/>
        </authorList>
    </citation>
    <scope>NUCLEOTIDE SEQUENCE</scope>
    <source>
        <strain evidence="1">TBRC 10068</strain>
    </source>
</reference>
<gene>
    <name evidence="1" type="ORF">QJV33_07075</name>
</gene>
<protein>
    <submittedName>
        <fullName evidence="1">Uncharacterized protein</fullName>
    </submittedName>
</protein>
<sequence length="81" mass="9889">MHLSCKKILTLIPDFLQQRREANELKIKELEDQIKYRNRHADIYNQRHPKHAKECRQIAQKLQWKLDKLANNNTWRMSHGK</sequence>
<keyword evidence="2" id="KW-1185">Reference proteome</keyword>
<proteinExistence type="predicted"/>
<dbReference type="RefSeq" id="WP_281462662.1">
    <property type="nucleotide sequence ID" value="NZ_JASBAN010000001.1"/>
</dbReference>
<accession>A0ABT6Q814</accession>
<comment type="caution">
    <text evidence="1">The sequence shown here is derived from an EMBL/GenBank/DDBJ whole genome shotgun (WGS) entry which is preliminary data.</text>
</comment>
<evidence type="ECO:0000313" key="2">
    <source>
        <dbReference type="Proteomes" id="UP001431775"/>
    </source>
</evidence>
<name>A0ABT6Q814_9PROT</name>